<gene>
    <name evidence="3" type="ORF">GCM10007043_13470</name>
</gene>
<reference evidence="3" key="2">
    <citation type="submission" date="2020-09" db="EMBL/GenBank/DDBJ databases">
        <authorList>
            <person name="Sun Q."/>
            <person name="Ohkuma M."/>
        </authorList>
    </citation>
    <scope>NUCLEOTIDE SEQUENCE</scope>
    <source>
        <strain evidence="3">JCM 14719</strain>
    </source>
</reference>
<dbReference type="EMBL" id="BMOF01000023">
    <property type="protein sequence ID" value="GGK00747.1"/>
    <property type="molecule type" value="Genomic_DNA"/>
</dbReference>
<proteinExistence type="predicted"/>
<accession>A0A8J3B788</accession>
<name>A0A8J3B788_9BACI</name>
<evidence type="ECO:0000313" key="3">
    <source>
        <dbReference type="EMBL" id="GGK00747.1"/>
    </source>
</evidence>
<evidence type="ECO:0000259" key="2">
    <source>
        <dbReference type="Pfam" id="PF07561"/>
    </source>
</evidence>
<evidence type="ECO:0000313" key="4">
    <source>
        <dbReference type="Proteomes" id="UP000637720"/>
    </source>
</evidence>
<protein>
    <recommendedName>
        <fullName evidence="2">DUF1540 domain-containing protein</fullName>
    </recommendedName>
</protein>
<feature type="domain" description="DUF1540" evidence="2">
    <location>
        <begin position="4"/>
        <end position="65"/>
    </location>
</feature>
<keyword evidence="4" id="KW-1185">Reference proteome</keyword>
<comment type="caution">
    <text evidence="3">The sequence shown here is derived from an EMBL/GenBank/DDBJ whole genome shotgun (WGS) entry which is preliminary data.</text>
</comment>
<dbReference type="AlphaFoldDB" id="A0A8J3B788"/>
<dbReference type="RefSeq" id="WP_054669016.1">
    <property type="nucleotide sequence ID" value="NZ_BMOF01000023.1"/>
</dbReference>
<organism evidence="3 4">
    <name type="scientific">Calditerricola satsumensis</name>
    <dbReference type="NCBI Taxonomy" id="373054"/>
    <lineage>
        <taxon>Bacteria</taxon>
        <taxon>Bacillati</taxon>
        <taxon>Bacillota</taxon>
        <taxon>Bacilli</taxon>
        <taxon>Bacillales</taxon>
        <taxon>Bacillaceae</taxon>
        <taxon>Calditerricola</taxon>
    </lineage>
</organism>
<dbReference type="InterPro" id="IPR011437">
    <property type="entry name" value="DUF1540"/>
</dbReference>
<reference evidence="3" key="1">
    <citation type="journal article" date="2014" name="Int. J. Syst. Evol. Microbiol.">
        <title>Complete genome sequence of Corynebacterium casei LMG S-19264T (=DSM 44701T), isolated from a smear-ripened cheese.</title>
        <authorList>
            <consortium name="US DOE Joint Genome Institute (JGI-PGF)"/>
            <person name="Walter F."/>
            <person name="Albersmeier A."/>
            <person name="Kalinowski J."/>
            <person name="Ruckert C."/>
        </authorList>
    </citation>
    <scope>NUCLEOTIDE SEQUENCE</scope>
    <source>
        <strain evidence="3">JCM 14719</strain>
    </source>
</reference>
<sequence length="69" mass="7579">MPVVKCSVSNCAYWGSGNMCTADAIMVEIDRHARASFNEEIGEIEVDSGHKDVAKSSSDTCCHTFQPRR</sequence>
<feature type="region of interest" description="Disordered" evidence="1">
    <location>
        <begin position="48"/>
        <end position="69"/>
    </location>
</feature>
<dbReference type="Pfam" id="PF07561">
    <property type="entry name" value="DUF1540"/>
    <property type="match status" value="1"/>
</dbReference>
<dbReference type="Proteomes" id="UP000637720">
    <property type="component" value="Unassembled WGS sequence"/>
</dbReference>
<evidence type="ECO:0000256" key="1">
    <source>
        <dbReference type="SAM" id="MobiDB-lite"/>
    </source>
</evidence>